<proteinExistence type="inferred from homology"/>
<dbReference type="InterPro" id="IPR027417">
    <property type="entry name" value="P-loop_NTPase"/>
</dbReference>
<evidence type="ECO:0000256" key="1">
    <source>
        <dbReference type="ARBA" id="ARBA00004417"/>
    </source>
</evidence>
<dbReference type="SUPFAM" id="SSF52540">
    <property type="entry name" value="P-loop containing nucleoside triphosphate hydrolases"/>
    <property type="match status" value="1"/>
</dbReference>
<dbReference type="InterPro" id="IPR003593">
    <property type="entry name" value="AAA+_ATPase"/>
</dbReference>
<sequence>MNIFHCHSLKISKDNQIYVDINFSIANSLALVGESGSGKSLTLKALLQMLPKGFKAQMKTESDFKLERGKTLGYVPQNPFTALSPLTKIKDQWIISQDLAPQMMEQVGLESKLLNRFPPELSGGQLQRVVIAMALSTNPKLLLLDEPTTALDADLREVIVKLLLKLQEELKFKMLFVTHDISTASKLCSEITVIKRGKVVETGLMDEVLRAPSKEYTKALIEAGFANREFRK</sequence>
<dbReference type="Pfam" id="PF00005">
    <property type="entry name" value="ABC_tran"/>
    <property type="match status" value="1"/>
</dbReference>
<dbReference type="STRING" id="223786.SAMN05216234_11316"/>
<evidence type="ECO:0000259" key="8">
    <source>
        <dbReference type="PROSITE" id="PS50893"/>
    </source>
</evidence>
<dbReference type="GO" id="GO:0016887">
    <property type="term" value="F:ATP hydrolysis activity"/>
    <property type="evidence" value="ECO:0007669"/>
    <property type="project" value="InterPro"/>
</dbReference>
<comment type="subcellular location">
    <subcellularLocation>
        <location evidence="1">Cell inner membrane</location>
        <topology evidence="1">Peripheral membrane protein</topology>
    </subcellularLocation>
</comment>
<dbReference type="InterPro" id="IPR050388">
    <property type="entry name" value="ABC_Ni/Peptide_Import"/>
</dbReference>
<gene>
    <name evidence="9" type="ORF">SAMN05216234_11316</name>
</gene>
<dbReference type="InterPro" id="IPR017871">
    <property type="entry name" value="ABC_transporter-like_CS"/>
</dbReference>
<evidence type="ECO:0000256" key="7">
    <source>
        <dbReference type="ARBA" id="ARBA00023136"/>
    </source>
</evidence>
<name>A0A1I5P2U6_9BACT</name>
<feature type="domain" description="ABC transporter" evidence="8">
    <location>
        <begin position="1"/>
        <end position="221"/>
    </location>
</feature>
<evidence type="ECO:0000313" key="10">
    <source>
        <dbReference type="Proteomes" id="UP000199227"/>
    </source>
</evidence>
<keyword evidence="6 9" id="KW-0067">ATP-binding</keyword>
<keyword evidence="10" id="KW-1185">Reference proteome</keyword>
<dbReference type="RefSeq" id="WP_092912067.1">
    <property type="nucleotide sequence ID" value="NZ_FOXB01000013.1"/>
</dbReference>
<dbReference type="EMBL" id="FOXB01000013">
    <property type="protein sequence ID" value="SFP27826.1"/>
    <property type="molecule type" value="Genomic_DNA"/>
</dbReference>
<keyword evidence="5" id="KW-0547">Nucleotide-binding</keyword>
<dbReference type="Proteomes" id="UP000199227">
    <property type="component" value="Unassembled WGS sequence"/>
</dbReference>
<dbReference type="AlphaFoldDB" id="A0A1I5P2U6"/>
<protein>
    <submittedName>
        <fullName evidence="9">Peptide/nickel transport system ATP-binding protein</fullName>
    </submittedName>
</protein>
<keyword evidence="3" id="KW-0813">Transport</keyword>
<keyword evidence="4" id="KW-1003">Cell membrane</keyword>
<evidence type="ECO:0000313" key="9">
    <source>
        <dbReference type="EMBL" id="SFP27826.1"/>
    </source>
</evidence>
<evidence type="ECO:0000256" key="5">
    <source>
        <dbReference type="ARBA" id="ARBA00022741"/>
    </source>
</evidence>
<accession>A0A1I5P2U6</accession>
<dbReference type="PANTHER" id="PTHR43297">
    <property type="entry name" value="OLIGOPEPTIDE TRANSPORT ATP-BINDING PROTEIN APPD"/>
    <property type="match status" value="1"/>
</dbReference>
<dbReference type="GO" id="GO:0005524">
    <property type="term" value="F:ATP binding"/>
    <property type="evidence" value="ECO:0007669"/>
    <property type="project" value="UniProtKB-KW"/>
</dbReference>
<organism evidence="9 10">
    <name type="scientific">Hydrogenimonas thermophila</name>
    <dbReference type="NCBI Taxonomy" id="223786"/>
    <lineage>
        <taxon>Bacteria</taxon>
        <taxon>Pseudomonadati</taxon>
        <taxon>Campylobacterota</taxon>
        <taxon>Epsilonproteobacteria</taxon>
        <taxon>Campylobacterales</taxon>
        <taxon>Hydrogenimonadaceae</taxon>
        <taxon>Hydrogenimonas</taxon>
    </lineage>
</organism>
<keyword evidence="7" id="KW-0472">Membrane</keyword>
<dbReference type="PROSITE" id="PS50893">
    <property type="entry name" value="ABC_TRANSPORTER_2"/>
    <property type="match status" value="1"/>
</dbReference>
<dbReference type="Gene3D" id="3.40.50.300">
    <property type="entry name" value="P-loop containing nucleotide triphosphate hydrolases"/>
    <property type="match status" value="1"/>
</dbReference>
<evidence type="ECO:0000256" key="3">
    <source>
        <dbReference type="ARBA" id="ARBA00022448"/>
    </source>
</evidence>
<dbReference type="OrthoDB" id="9814623at2"/>
<evidence type="ECO:0000256" key="2">
    <source>
        <dbReference type="ARBA" id="ARBA00005417"/>
    </source>
</evidence>
<dbReference type="SMART" id="SM00382">
    <property type="entry name" value="AAA"/>
    <property type="match status" value="1"/>
</dbReference>
<evidence type="ECO:0000256" key="4">
    <source>
        <dbReference type="ARBA" id="ARBA00022475"/>
    </source>
</evidence>
<comment type="similarity">
    <text evidence="2">Belongs to the ABC transporter superfamily.</text>
</comment>
<dbReference type="InterPro" id="IPR003439">
    <property type="entry name" value="ABC_transporter-like_ATP-bd"/>
</dbReference>
<evidence type="ECO:0000256" key="6">
    <source>
        <dbReference type="ARBA" id="ARBA00022840"/>
    </source>
</evidence>
<dbReference type="GO" id="GO:0005886">
    <property type="term" value="C:plasma membrane"/>
    <property type="evidence" value="ECO:0007669"/>
    <property type="project" value="UniProtKB-SubCell"/>
</dbReference>
<dbReference type="PANTHER" id="PTHR43297:SF2">
    <property type="entry name" value="DIPEPTIDE TRANSPORT ATP-BINDING PROTEIN DPPD"/>
    <property type="match status" value="1"/>
</dbReference>
<reference evidence="9 10" key="1">
    <citation type="submission" date="2016-10" db="EMBL/GenBank/DDBJ databases">
        <authorList>
            <person name="de Groot N.N."/>
        </authorList>
    </citation>
    <scope>NUCLEOTIDE SEQUENCE [LARGE SCALE GENOMIC DNA]</scope>
    <source>
        <strain evidence="9 10">EP1-55-1</strain>
    </source>
</reference>
<dbReference type="PROSITE" id="PS00211">
    <property type="entry name" value="ABC_TRANSPORTER_1"/>
    <property type="match status" value="1"/>
</dbReference>